<reference evidence="7 8" key="1">
    <citation type="submission" date="2020-04" db="EMBL/GenBank/DDBJ databases">
        <title>Molecular characterization of pseudomonads from Agaricus bisporus reveal novel blotch 2 pathogens in Western Europe.</title>
        <authorList>
            <person name="Taparia T."/>
            <person name="Krijger M."/>
            <person name="Haynes E."/>
            <person name="Elpinstone J.G."/>
            <person name="Noble R."/>
            <person name="Van Der Wolf J."/>
        </authorList>
    </citation>
    <scope>NUCLEOTIDE SEQUENCE [LARGE SCALE GENOMIC DNA]</scope>
    <source>
        <strain evidence="7 8">IPO3737</strain>
    </source>
</reference>
<comment type="catalytic activity">
    <reaction evidence="2">
        <text>UDP-N-acetyl-alpha-D-glucosamine = UDP-N-acetyl-alpha-D-mannosamine</text>
        <dbReference type="Rhea" id="RHEA:17213"/>
        <dbReference type="ChEBI" id="CHEBI:57705"/>
        <dbReference type="ChEBI" id="CHEBI:68623"/>
        <dbReference type="EC" id="5.1.3.14"/>
    </reaction>
</comment>
<gene>
    <name evidence="7" type="primary">wecB</name>
    <name evidence="7" type="ORF">HX876_24310</name>
</gene>
<dbReference type="InterPro" id="IPR029767">
    <property type="entry name" value="WecB-like"/>
</dbReference>
<comment type="similarity">
    <text evidence="3 5">Belongs to the UDP-N-acetylglucosamine 2-epimerase family.</text>
</comment>
<dbReference type="CDD" id="cd03786">
    <property type="entry name" value="GTB_UDP-GlcNAc_2-Epimerase"/>
    <property type="match status" value="1"/>
</dbReference>
<dbReference type="InterPro" id="IPR003331">
    <property type="entry name" value="UDP_GlcNAc_Epimerase_2_dom"/>
</dbReference>
<evidence type="ECO:0000256" key="2">
    <source>
        <dbReference type="ARBA" id="ARBA00036080"/>
    </source>
</evidence>
<name>A0A7Y7YFQ3_9PSED</name>
<dbReference type="RefSeq" id="WP_177058073.1">
    <property type="nucleotide sequence ID" value="NZ_JACAPB010000019.1"/>
</dbReference>
<feature type="domain" description="UDP-N-acetylglucosamine 2-epimerase" evidence="6">
    <location>
        <begin position="25"/>
        <end position="362"/>
    </location>
</feature>
<dbReference type="Proteomes" id="UP000520592">
    <property type="component" value="Unassembled WGS sequence"/>
</dbReference>
<organism evidence="7 8">
    <name type="scientific">Pseudomonas gingeri</name>
    <dbReference type="NCBI Taxonomy" id="117681"/>
    <lineage>
        <taxon>Bacteria</taxon>
        <taxon>Pseudomonadati</taxon>
        <taxon>Pseudomonadota</taxon>
        <taxon>Gammaproteobacteria</taxon>
        <taxon>Pseudomonadales</taxon>
        <taxon>Pseudomonadaceae</taxon>
        <taxon>Pseudomonas</taxon>
    </lineage>
</organism>
<dbReference type="PANTHER" id="PTHR43174">
    <property type="entry name" value="UDP-N-ACETYLGLUCOSAMINE 2-EPIMERASE"/>
    <property type="match status" value="1"/>
</dbReference>
<evidence type="ECO:0000256" key="4">
    <source>
        <dbReference type="ARBA" id="ARBA00038858"/>
    </source>
</evidence>
<evidence type="ECO:0000259" key="6">
    <source>
        <dbReference type="Pfam" id="PF02350"/>
    </source>
</evidence>
<comment type="caution">
    <text evidence="7">The sequence shown here is derived from an EMBL/GenBank/DDBJ whole genome shotgun (WGS) entry which is preliminary data.</text>
</comment>
<dbReference type="SUPFAM" id="SSF53756">
    <property type="entry name" value="UDP-Glycosyltransferase/glycogen phosphorylase"/>
    <property type="match status" value="1"/>
</dbReference>
<dbReference type="EMBL" id="JACAQD010000032">
    <property type="protein sequence ID" value="NWC35502.1"/>
    <property type="molecule type" value="Genomic_DNA"/>
</dbReference>
<proteinExistence type="inferred from homology"/>
<evidence type="ECO:0000256" key="5">
    <source>
        <dbReference type="RuleBase" id="RU003513"/>
    </source>
</evidence>
<dbReference type="Pfam" id="PF02350">
    <property type="entry name" value="Epimerase_2"/>
    <property type="match status" value="1"/>
</dbReference>
<evidence type="ECO:0000313" key="7">
    <source>
        <dbReference type="EMBL" id="NWC35502.1"/>
    </source>
</evidence>
<keyword evidence="1 5" id="KW-0413">Isomerase</keyword>
<sequence>MSQRKIVVVVGTRPEAIKMAPVIHALRRSKQFACQVVATAQHRELMDQALWEFDIEPDLDLDMMRANQSLSELTSRLLTAFEQTLLESRPDAVLAQGDTTTVLAVALSCFYQQIPFGHVEAGLRTGDIANPFPEELNRTVASRIAKWHFAPTQKARHNLLREGIAEQAIHVTGNTVIDALLHSLERPHEADEASGDGQRVLLVTLHRRESFGVPLLSICTAIRSLVERNDDIRVIFPVHPNPNVKGPVEAALGGHPRIELCPPRGYHRFIRMMKSAYLVLSDSGGIQEEAPALGIPVLVLRNETERQEAIEHGMVKLVGTGSDDIVQAVQQLLDDANHYAGMIRQESPYGDGNAAERIVQILAEYFSTCA</sequence>
<dbReference type="PANTHER" id="PTHR43174:SF2">
    <property type="entry name" value="UDP-N-ACETYLGLUCOSAMINE 2-EPIMERASE"/>
    <property type="match status" value="1"/>
</dbReference>
<evidence type="ECO:0000256" key="1">
    <source>
        <dbReference type="ARBA" id="ARBA00023235"/>
    </source>
</evidence>
<dbReference type="Gene3D" id="3.40.50.2000">
    <property type="entry name" value="Glycogen Phosphorylase B"/>
    <property type="match status" value="2"/>
</dbReference>
<evidence type="ECO:0000256" key="3">
    <source>
        <dbReference type="ARBA" id="ARBA00038209"/>
    </source>
</evidence>
<accession>A0A7Y7YFQ3</accession>
<evidence type="ECO:0000313" key="8">
    <source>
        <dbReference type="Proteomes" id="UP000520592"/>
    </source>
</evidence>
<protein>
    <recommendedName>
        <fullName evidence="4">UDP-N-acetylglucosamine 2-epimerase (non-hydrolyzing)</fullName>
        <ecNumber evidence="4">5.1.3.14</ecNumber>
    </recommendedName>
</protein>
<dbReference type="GO" id="GO:0008761">
    <property type="term" value="F:UDP-N-acetylglucosamine 2-epimerase activity"/>
    <property type="evidence" value="ECO:0007669"/>
    <property type="project" value="UniProtKB-EC"/>
</dbReference>
<dbReference type="NCBIfam" id="TIGR00236">
    <property type="entry name" value="wecB"/>
    <property type="match status" value="1"/>
</dbReference>
<dbReference type="AlphaFoldDB" id="A0A7Y7YFQ3"/>
<dbReference type="EC" id="5.1.3.14" evidence="4"/>